<dbReference type="Proteomes" id="UP000509626">
    <property type="component" value="Chromosome"/>
</dbReference>
<name>A0A7D5QGG0_9EURY</name>
<keyword evidence="3" id="KW-1185">Reference proteome</keyword>
<protein>
    <submittedName>
        <fullName evidence="2">Uncharacterized protein</fullName>
    </submittedName>
</protein>
<dbReference type="GeneID" id="56037776"/>
<dbReference type="OrthoDB" id="329480at2157"/>
<proteinExistence type="predicted"/>
<evidence type="ECO:0000313" key="2">
    <source>
        <dbReference type="EMBL" id="QLG62022.1"/>
    </source>
</evidence>
<accession>A0A7D5QGG0</accession>
<dbReference type="AlphaFoldDB" id="A0A7D5QGG0"/>
<reference evidence="2 3" key="1">
    <citation type="submission" date="2020-06" db="EMBL/GenBank/DDBJ databases">
        <title>NJ-3-1, isolated from saline soil.</title>
        <authorList>
            <person name="Cui H.L."/>
            <person name="Shi X."/>
        </authorList>
    </citation>
    <scope>NUCLEOTIDE SEQUENCE [LARGE SCALE GENOMIC DNA]</scope>
    <source>
        <strain evidence="2 3">NJ-3-1</strain>
    </source>
</reference>
<keyword evidence="1" id="KW-0472">Membrane</keyword>
<dbReference type="RefSeq" id="WP_179268607.1">
    <property type="nucleotide sequence ID" value="NZ_CP058579.1"/>
</dbReference>
<keyword evidence="1" id="KW-1133">Transmembrane helix</keyword>
<gene>
    <name evidence="2" type="ORF">HUG12_09915</name>
</gene>
<sequence length="177" mass="20558">MPANRPYRTQRHGENVVEFRVNGDLEDKRTVYFTDQEPCFQITVENIGDRPVEGKTIARMTYEESSSAYERGEHKTLDIDLAPGEKETLDFQLEMLSYQGSAAVAFDRIRLRDKNDYWEMKKNSGPSLFRAYTFMVYDRDYYKVNYLRPRIAQYVAAGLAILIVAVGVIQILIFLFS</sequence>
<evidence type="ECO:0000313" key="3">
    <source>
        <dbReference type="Proteomes" id="UP000509626"/>
    </source>
</evidence>
<dbReference type="EMBL" id="CP058579">
    <property type="protein sequence ID" value="QLG62022.1"/>
    <property type="molecule type" value="Genomic_DNA"/>
</dbReference>
<evidence type="ECO:0000256" key="1">
    <source>
        <dbReference type="SAM" id="Phobius"/>
    </source>
</evidence>
<keyword evidence="1" id="KW-0812">Transmembrane</keyword>
<dbReference type="KEGG" id="halu:HUG12_09915"/>
<feature type="transmembrane region" description="Helical" evidence="1">
    <location>
        <begin position="151"/>
        <end position="176"/>
    </location>
</feature>
<organism evidence="2 3">
    <name type="scientific">Halorarum salinum</name>
    <dbReference type="NCBI Taxonomy" id="2743089"/>
    <lineage>
        <taxon>Archaea</taxon>
        <taxon>Methanobacteriati</taxon>
        <taxon>Methanobacteriota</taxon>
        <taxon>Stenosarchaea group</taxon>
        <taxon>Halobacteria</taxon>
        <taxon>Halobacteriales</taxon>
        <taxon>Haloferacaceae</taxon>
        <taxon>Halorarum</taxon>
    </lineage>
</organism>